<dbReference type="OrthoDB" id="195526at2"/>
<dbReference type="EMBL" id="FQYY01000006">
    <property type="protein sequence ID" value="SHI94484.1"/>
    <property type="molecule type" value="Genomic_DNA"/>
</dbReference>
<dbReference type="PROSITE" id="PS50007">
    <property type="entry name" value="PIPLC_X_DOMAIN"/>
    <property type="match status" value="1"/>
</dbReference>
<dbReference type="SUPFAM" id="SSF51695">
    <property type="entry name" value="PLC-like phosphodiesterases"/>
    <property type="match status" value="1"/>
</dbReference>
<dbReference type="AlphaFoldDB" id="A0A1M6F9R3"/>
<dbReference type="Pfam" id="PF16670">
    <property type="entry name" value="PI-PLC-C1"/>
    <property type="match status" value="1"/>
</dbReference>
<dbReference type="PANTHER" id="PTHR13593:SF140">
    <property type="entry name" value="PLC-LIKE PHOSPHODIESTERASE"/>
    <property type="match status" value="1"/>
</dbReference>
<dbReference type="PROSITE" id="PS51257">
    <property type="entry name" value="PROKAR_LIPOPROTEIN"/>
    <property type="match status" value="1"/>
</dbReference>
<organism evidence="1 2">
    <name type="scientific">Mesonia phycicola</name>
    <dbReference type="NCBI Taxonomy" id="579105"/>
    <lineage>
        <taxon>Bacteria</taxon>
        <taxon>Pseudomonadati</taxon>
        <taxon>Bacteroidota</taxon>
        <taxon>Flavobacteriia</taxon>
        <taxon>Flavobacteriales</taxon>
        <taxon>Flavobacteriaceae</taxon>
        <taxon>Mesonia</taxon>
    </lineage>
</organism>
<protein>
    <submittedName>
        <fullName evidence="1">Phosphoinositide phospholipase C, Ca2+-dependent</fullName>
    </submittedName>
</protein>
<evidence type="ECO:0000313" key="1">
    <source>
        <dbReference type="EMBL" id="SHI94484.1"/>
    </source>
</evidence>
<name>A0A1M6F9R3_9FLAO</name>
<evidence type="ECO:0000313" key="2">
    <source>
        <dbReference type="Proteomes" id="UP000184225"/>
    </source>
</evidence>
<reference evidence="1 2" key="1">
    <citation type="submission" date="2016-11" db="EMBL/GenBank/DDBJ databases">
        <authorList>
            <person name="Jaros S."/>
            <person name="Januszkiewicz K."/>
            <person name="Wedrychowicz H."/>
        </authorList>
    </citation>
    <scope>NUCLEOTIDE SEQUENCE [LARGE SCALE GENOMIC DNA]</scope>
    <source>
        <strain evidence="1 2">DSM 21425</strain>
    </source>
</reference>
<dbReference type="STRING" id="579105.SAMN04488096_10623"/>
<dbReference type="GO" id="GO:0008081">
    <property type="term" value="F:phosphoric diester hydrolase activity"/>
    <property type="evidence" value="ECO:0007669"/>
    <property type="project" value="InterPro"/>
</dbReference>
<sequence>MKKILNTVIIILVGTVLLASCKQKMNKEESLPIETSEKRINELQVIGSHNSYKEAIDSTLFQYLLAKDTTKSMLGLQYAHVPILDQLTMGLRNLEIDVYVDKDGGRYANPAGIDLGSSELEYDLEEKMKQPGFKMLHIPDIDFRTQYYLLEDCLKDLKRWSEANPNHEVVFITLEPKDGDTNKFGTTPEPFTPEAFNELDQEILKHLGKENIISPSDVKGNYATLEEAVLHNNWPTLEEGAGKFLFILDTQDEKREKYANRDFSYSSKMIFINAEQGNPEAATMIINDPEDKRISEFVKKGYIIRTRADANTQEARNNDYSRFNTAKASGAQIITTDYYMPSKLFNSTYEVKFEDGSYVRENPVR</sequence>
<dbReference type="CDD" id="cd08589">
    <property type="entry name" value="PI-PLCc_SaPLC1_like"/>
    <property type="match status" value="1"/>
</dbReference>
<proteinExistence type="predicted"/>
<dbReference type="Gene3D" id="3.20.20.190">
    <property type="entry name" value="Phosphatidylinositol (PI) phosphodiesterase"/>
    <property type="match status" value="1"/>
</dbReference>
<dbReference type="PANTHER" id="PTHR13593">
    <property type="match status" value="1"/>
</dbReference>
<dbReference type="InterPro" id="IPR032075">
    <property type="entry name" value="PI-PLC-C1"/>
</dbReference>
<dbReference type="InterPro" id="IPR051057">
    <property type="entry name" value="PI-PLC_domain"/>
</dbReference>
<dbReference type="Proteomes" id="UP000184225">
    <property type="component" value="Unassembled WGS sequence"/>
</dbReference>
<dbReference type="InterPro" id="IPR017946">
    <property type="entry name" value="PLC-like_Pdiesterase_TIM-brl"/>
</dbReference>
<keyword evidence="2" id="KW-1185">Reference proteome</keyword>
<dbReference type="GO" id="GO:0006629">
    <property type="term" value="P:lipid metabolic process"/>
    <property type="evidence" value="ECO:0007669"/>
    <property type="project" value="InterPro"/>
</dbReference>
<accession>A0A1M6F9R3</accession>
<dbReference type="RefSeq" id="WP_073151103.1">
    <property type="nucleotide sequence ID" value="NZ_FQYY01000006.1"/>
</dbReference>
<gene>
    <name evidence="1" type="ORF">SAMN04488096_10623</name>
</gene>